<evidence type="ECO:0000259" key="1">
    <source>
        <dbReference type="Pfam" id="PF20981"/>
    </source>
</evidence>
<accession>A0A452Y908</accession>
<dbReference type="Gramene" id="AET1Gv20340400.1">
    <property type="protein sequence ID" value="AET1Gv20340400.1"/>
    <property type="gene ID" value="AET1Gv20340400"/>
</dbReference>
<name>A0A452Y908_AEGTS</name>
<dbReference type="Proteomes" id="UP000015105">
    <property type="component" value="Chromosome 1D"/>
</dbReference>
<dbReference type="PANTHER" id="PTHR12689:SF4">
    <property type="entry name" value="PROTEIN AAR2 HOMOLOG"/>
    <property type="match status" value="1"/>
</dbReference>
<evidence type="ECO:0000313" key="3">
    <source>
        <dbReference type="Proteomes" id="UP000015105"/>
    </source>
</evidence>
<organism evidence="2 3">
    <name type="scientific">Aegilops tauschii subsp. strangulata</name>
    <name type="common">Goatgrass</name>
    <dbReference type="NCBI Taxonomy" id="200361"/>
    <lineage>
        <taxon>Eukaryota</taxon>
        <taxon>Viridiplantae</taxon>
        <taxon>Streptophyta</taxon>
        <taxon>Embryophyta</taxon>
        <taxon>Tracheophyta</taxon>
        <taxon>Spermatophyta</taxon>
        <taxon>Magnoliopsida</taxon>
        <taxon>Liliopsida</taxon>
        <taxon>Poales</taxon>
        <taxon>Poaceae</taxon>
        <taxon>BOP clade</taxon>
        <taxon>Pooideae</taxon>
        <taxon>Triticodae</taxon>
        <taxon>Triticeae</taxon>
        <taxon>Triticinae</taxon>
        <taxon>Aegilops</taxon>
    </lineage>
</organism>
<dbReference type="Pfam" id="PF20981">
    <property type="entry name" value="AAR2_1st"/>
    <property type="match status" value="1"/>
</dbReference>
<dbReference type="GO" id="GO:0000244">
    <property type="term" value="P:spliceosomal tri-snRNP complex assembly"/>
    <property type="evidence" value="ECO:0007669"/>
    <property type="project" value="TreeGrafter"/>
</dbReference>
<sequence>MLSFEENTYSKAVKHFEFYDQLGQYNLDSFGDWEQLSSYLSQSFIERLEPTGGEITIALETSWLDRAPQTDMER</sequence>
<dbReference type="AlphaFoldDB" id="A0A452Y908"/>
<reference evidence="2" key="5">
    <citation type="journal article" date="2021" name="G3 (Bethesda)">
        <title>Aegilops tauschii genome assembly Aet v5.0 features greater sequence contiguity and improved annotation.</title>
        <authorList>
            <person name="Wang L."/>
            <person name="Zhu T."/>
            <person name="Rodriguez J.C."/>
            <person name="Deal K.R."/>
            <person name="Dubcovsky J."/>
            <person name="McGuire P.E."/>
            <person name="Lux T."/>
            <person name="Spannagl M."/>
            <person name="Mayer K.F.X."/>
            <person name="Baldrich P."/>
            <person name="Meyers B.C."/>
            <person name="Huo N."/>
            <person name="Gu Y.Q."/>
            <person name="Zhou H."/>
            <person name="Devos K.M."/>
            <person name="Bennetzen J.L."/>
            <person name="Unver T."/>
            <person name="Budak H."/>
            <person name="Gulick P.J."/>
            <person name="Galiba G."/>
            <person name="Kalapos B."/>
            <person name="Nelson D.R."/>
            <person name="Li P."/>
            <person name="You F.M."/>
            <person name="Luo M.C."/>
            <person name="Dvorak J."/>
        </authorList>
    </citation>
    <scope>NUCLEOTIDE SEQUENCE [LARGE SCALE GENOMIC DNA]</scope>
    <source>
        <strain evidence="2">cv. AL8/78</strain>
    </source>
</reference>
<protein>
    <recommendedName>
        <fullName evidence="1">AAR2 N-terminal domain-containing protein</fullName>
    </recommendedName>
</protein>
<proteinExistence type="predicted"/>
<feature type="domain" description="AAR2 N-terminal" evidence="1">
    <location>
        <begin position="5"/>
        <end position="50"/>
    </location>
</feature>
<reference evidence="3" key="2">
    <citation type="journal article" date="2017" name="Nat. Plants">
        <title>The Aegilops tauschii genome reveals multiple impacts of transposons.</title>
        <authorList>
            <person name="Zhao G."/>
            <person name="Zou C."/>
            <person name="Li K."/>
            <person name="Wang K."/>
            <person name="Li T."/>
            <person name="Gao L."/>
            <person name="Zhang X."/>
            <person name="Wang H."/>
            <person name="Yang Z."/>
            <person name="Liu X."/>
            <person name="Jiang W."/>
            <person name="Mao L."/>
            <person name="Kong X."/>
            <person name="Jiao Y."/>
            <person name="Jia J."/>
        </authorList>
    </citation>
    <scope>NUCLEOTIDE SEQUENCE [LARGE SCALE GENOMIC DNA]</scope>
    <source>
        <strain evidence="3">cv. AL8/78</strain>
    </source>
</reference>
<reference evidence="3" key="1">
    <citation type="journal article" date="2014" name="Science">
        <title>Ancient hybridizations among the ancestral genomes of bread wheat.</title>
        <authorList>
            <consortium name="International Wheat Genome Sequencing Consortium,"/>
            <person name="Marcussen T."/>
            <person name="Sandve S.R."/>
            <person name="Heier L."/>
            <person name="Spannagl M."/>
            <person name="Pfeifer M."/>
            <person name="Jakobsen K.S."/>
            <person name="Wulff B.B."/>
            <person name="Steuernagel B."/>
            <person name="Mayer K.F."/>
            <person name="Olsen O.A."/>
        </authorList>
    </citation>
    <scope>NUCLEOTIDE SEQUENCE [LARGE SCALE GENOMIC DNA]</scope>
    <source>
        <strain evidence="3">cv. AL8/78</strain>
    </source>
</reference>
<dbReference type="InterPro" id="IPR007946">
    <property type="entry name" value="AAR2"/>
</dbReference>
<dbReference type="STRING" id="200361.A0A452Y908"/>
<dbReference type="PANTHER" id="PTHR12689">
    <property type="entry name" value="A1 CISTRON SPLICING FACTOR AAR2-RELATED"/>
    <property type="match status" value="1"/>
</dbReference>
<dbReference type="EnsemblPlants" id="AET1Gv20340400.1">
    <property type="protein sequence ID" value="AET1Gv20340400.1"/>
    <property type="gene ID" value="AET1Gv20340400"/>
</dbReference>
<evidence type="ECO:0000313" key="2">
    <source>
        <dbReference type="EnsemblPlants" id="AET1Gv20340400.1"/>
    </source>
</evidence>
<reference evidence="2" key="4">
    <citation type="submission" date="2019-03" db="UniProtKB">
        <authorList>
            <consortium name="EnsemblPlants"/>
        </authorList>
    </citation>
    <scope>IDENTIFICATION</scope>
</reference>
<dbReference type="InterPro" id="IPR033647">
    <property type="entry name" value="Aar2_N"/>
</dbReference>
<reference evidence="2" key="3">
    <citation type="journal article" date="2017" name="Nature">
        <title>Genome sequence of the progenitor of the wheat D genome Aegilops tauschii.</title>
        <authorList>
            <person name="Luo M.C."/>
            <person name="Gu Y.Q."/>
            <person name="Puiu D."/>
            <person name="Wang H."/>
            <person name="Twardziok S.O."/>
            <person name="Deal K.R."/>
            <person name="Huo N."/>
            <person name="Zhu T."/>
            <person name="Wang L."/>
            <person name="Wang Y."/>
            <person name="McGuire P.E."/>
            <person name="Liu S."/>
            <person name="Long H."/>
            <person name="Ramasamy R.K."/>
            <person name="Rodriguez J.C."/>
            <person name="Van S.L."/>
            <person name="Yuan L."/>
            <person name="Wang Z."/>
            <person name="Xia Z."/>
            <person name="Xiao L."/>
            <person name="Anderson O.D."/>
            <person name="Ouyang S."/>
            <person name="Liang Y."/>
            <person name="Zimin A.V."/>
            <person name="Pertea G."/>
            <person name="Qi P."/>
            <person name="Bennetzen J.L."/>
            <person name="Dai X."/>
            <person name="Dawson M.W."/>
            <person name="Muller H.G."/>
            <person name="Kugler K."/>
            <person name="Rivarola-Duarte L."/>
            <person name="Spannagl M."/>
            <person name="Mayer K.F.X."/>
            <person name="Lu F.H."/>
            <person name="Bevan M.W."/>
            <person name="Leroy P."/>
            <person name="Li P."/>
            <person name="You F.M."/>
            <person name="Sun Q."/>
            <person name="Liu Z."/>
            <person name="Lyons E."/>
            <person name="Wicker T."/>
            <person name="Salzberg S.L."/>
            <person name="Devos K.M."/>
            <person name="Dvorak J."/>
        </authorList>
    </citation>
    <scope>NUCLEOTIDE SEQUENCE [LARGE SCALE GENOMIC DNA]</scope>
    <source>
        <strain evidence="2">cv. AL8/78</strain>
    </source>
</reference>
<keyword evidence="3" id="KW-1185">Reference proteome</keyword>